<dbReference type="EMBL" id="MU005572">
    <property type="protein sequence ID" value="KAF2689359.1"/>
    <property type="molecule type" value="Genomic_DNA"/>
</dbReference>
<gene>
    <name evidence="2" type="ORF">K458DRAFT_400132</name>
</gene>
<organism evidence="2 3">
    <name type="scientific">Lentithecium fluviatile CBS 122367</name>
    <dbReference type="NCBI Taxonomy" id="1168545"/>
    <lineage>
        <taxon>Eukaryota</taxon>
        <taxon>Fungi</taxon>
        <taxon>Dikarya</taxon>
        <taxon>Ascomycota</taxon>
        <taxon>Pezizomycotina</taxon>
        <taxon>Dothideomycetes</taxon>
        <taxon>Pleosporomycetidae</taxon>
        <taxon>Pleosporales</taxon>
        <taxon>Massarineae</taxon>
        <taxon>Lentitheciaceae</taxon>
        <taxon>Lentithecium</taxon>
    </lineage>
</organism>
<keyword evidence="3" id="KW-1185">Reference proteome</keyword>
<feature type="region of interest" description="Disordered" evidence="1">
    <location>
        <begin position="258"/>
        <end position="278"/>
    </location>
</feature>
<feature type="region of interest" description="Disordered" evidence="1">
    <location>
        <begin position="993"/>
        <end position="1050"/>
    </location>
</feature>
<sequence>MTETLSLSEYQTALKGKSVTLGWDVIVCYTAKELNTLLGTQWLTAGTTSVQIEKQYPDLGLQRHYDLRLGTPSLQFAANASGIAQLKCSIDGTYRKDTIDEECNVIEIGKEVNTIPTSAYVLDIEVPILAVHADGTPGDDPKSIRFQSDKEAESYIIFHFENAGDTNFKVSKIDTEKHKEDKVITDISGRNGELSAWFSTRNNLDWINVAIAQVRNKKASADGTDKISDLLRPKSFYFTTQSNADGGVLLIFMQTEGSGSQPGNSDPHFNAPSRSTENVSAIPSGSHAAIIINHDLFLKKFLRDQLSSKWTTAVTAVDTKEGFKLNCPLARIQNEFKRSDRSWYSRFDVGGMEIDFSKDLLSLAIEDDAQLTTTAAWSFNKTAAINWNVSDANHSEYGQVDITITVDQRSPAIAVLPNSIQIKIDLGASAFKCNMKAHEYPWWSKAFSGAKEYLPNDIQGMRFTFQDISLTLPELDFFATQNVFVPGQQAILAKRTISPYDFVVLGDIASPANMLPPVQNHKLISLPANHQKQHVAWNRLRAPLIKYHLAKVRSLRSAPDVDRMKAMYNALYTDDFGFAHDFIAGLTSGDQSVFEGALSKRGYDLSSVDAGCMDSLTVPGPDFDLRFVGGAYKFNAGETESIIFVSPKTRVLYLDWSPVMDQKIDQSGTVTFTDPEQKCIYSGSFTRTYNDDGEVGKDQFCGARWPVDNPASKEDVTANRHYLLGNNRLKSIQKPRKPGTGLKGGSEGGDWTESPAMNNLASLLTAYAGLELGFRLLKRCWQAKQLWPRMVEKGQKLGLLRKDTEPIIIEKMKKEIEVKTINKRALSSVDIDIRRAFVKEMGIKDMSDKATSKAVMDAVAEKARARTVEGIMAQIQGEEISAHSVVVAIGASAEFMDAMEKACEKKFGDIMVRAQWEVYLGSLLDTCIAEQKVTEAGFDVKKITQEVEAAKRKMKEVADARRKFDEKLAAERQKIKDDFPEEERAQRLAELKEKMEAEAESITKAEQDAANEFADAEKSKTELEKEFDKWQTERDEKVKESDTRRNEAFS</sequence>
<accession>A0A6G1JGV4</accession>
<feature type="compositionally biased region" description="Basic and acidic residues" evidence="1">
    <location>
        <begin position="1015"/>
        <end position="1050"/>
    </location>
</feature>
<dbReference type="Proteomes" id="UP000799291">
    <property type="component" value="Unassembled WGS sequence"/>
</dbReference>
<evidence type="ECO:0000313" key="3">
    <source>
        <dbReference type="Proteomes" id="UP000799291"/>
    </source>
</evidence>
<dbReference type="OrthoDB" id="5083627at2759"/>
<dbReference type="AlphaFoldDB" id="A0A6G1JGV4"/>
<protein>
    <submittedName>
        <fullName evidence="2">Uncharacterized protein</fullName>
    </submittedName>
</protein>
<dbReference type="CDD" id="cd06503">
    <property type="entry name" value="ATP-synt_Fo_b"/>
    <property type="match status" value="1"/>
</dbReference>
<evidence type="ECO:0000313" key="2">
    <source>
        <dbReference type="EMBL" id="KAF2689359.1"/>
    </source>
</evidence>
<evidence type="ECO:0000256" key="1">
    <source>
        <dbReference type="SAM" id="MobiDB-lite"/>
    </source>
</evidence>
<proteinExistence type="predicted"/>
<name>A0A6G1JGV4_9PLEO</name>
<feature type="compositionally biased region" description="Basic and acidic residues" evidence="1">
    <location>
        <begin position="993"/>
        <end position="1007"/>
    </location>
</feature>
<reference evidence="2" key="1">
    <citation type="journal article" date="2020" name="Stud. Mycol.">
        <title>101 Dothideomycetes genomes: a test case for predicting lifestyles and emergence of pathogens.</title>
        <authorList>
            <person name="Haridas S."/>
            <person name="Albert R."/>
            <person name="Binder M."/>
            <person name="Bloem J."/>
            <person name="Labutti K."/>
            <person name="Salamov A."/>
            <person name="Andreopoulos B."/>
            <person name="Baker S."/>
            <person name="Barry K."/>
            <person name="Bills G."/>
            <person name="Bluhm B."/>
            <person name="Cannon C."/>
            <person name="Castanera R."/>
            <person name="Culley D."/>
            <person name="Daum C."/>
            <person name="Ezra D."/>
            <person name="Gonzalez J."/>
            <person name="Henrissat B."/>
            <person name="Kuo A."/>
            <person name="Liang C."/>
            <person name="Lipzen A."/>
            <person name="Lutzoni F."/>
            <person name="Magnuson J."/>
            <person name="Mondo S."/>
            <person name="Nolan M."/>
            <person name="Ohm R."/>
            <person name="Pangilinan J."/>
            <person name="Park H.-J."/>
            <person name="Ramirez L."/>
            <person name="Alfaro M."/>
            <person name="Sun H."/>
            <person name="Tritt A."/>
            <person name="Yoshinaga Y."/>
            <person name="Zwiers L.-H."/>
            <person name="Turgeon B."/>
            <person name="Goodwin S."/>
            <person name="Spatafora J."/>
            <person name="Crous P."/>
            <person name="Grigoriev I."/>
        </authorList>
    </citation>
    <scope>NUCLEOTIDE SEQUENCE</scope>
    <source>
        <strain evidence="2">CBS 122367</strain>
    </source>
</reference>